<dbReference type="EMBL" id="BMIQ01000010">
    <property type="protein sequence ID" value="GGE22064.1"/>
    <property type="molecule type" value="Genomic_DNA"/>
</dbReference>
<keyword evidence="3" id="KW-1185">Reference proteome</keyword>
<dbReference type="Proteomes" id="UP000644699">
    <property type="component" value="Unassembled WGS sequence"/>
</dbReference>
<protein>
    <submittedName>
        <fullName evidence="2">Uncharacterized protein</fullName>
    </submittedName>
</protein>
<accession>A0A917ED65</accession>
<comment type="caution">
    <text evidence="2">The sequence shown here is derived from an EMBL/GenBank/DDBJ whole genome shotgun (WGS) entry which is preliminary data.</text>
</comment>
<evidence type="ECO:0000256" key="1">
    <source>
        <dbReference type="SAM" id="SignalP"/>
    </source>
</evidence>
<dbReference type="RefSeq" id="WP_188912847.1">
    <property type="nucleotide sequence ID" value="NZ_BMIQ01000010.1"/>
</dbReference>
<reference evidence="2" key="2">
    <citation type="submission" date="2020-09" db="EMBL/GenBank/DDBJ databases">
        <authorList>
            <person name="Sun Q."/>
            <person name="Zhou Y."/>
        </authorList>
    </citation>
    <scope>NUCLEOTIDE SEQUENCE</scope>
    <source>
        <strain evidence="2">CGMCC 1.15367</strain>
    </source>
</reference>
<sequence length="148" mass="15008">MKISAGLLALALLLSPAPARADSWTFRPAANGGSAGFLAESGWSGLWFACSGGAAVLTVSTFGARLAGDAEQRAVLDIDGTAFLQRMRSGTVDGGPVLRRPLTRAELEALAGALGKGRKAEIAMPAGRFALPLKGSGKALASLLAACR</sequence>
<dbReference type="AlphaFoldDB" id="A0A917ED65"/>
<feature type="chain" id="PRO_5036804854" evidence="1">
    <location>
        <begin position="22"/>
        <end position="148"/>
    </location>
</feature>
<gene>
    <name evidence="2" type="ORF">GCM10011390_46770</name>
</gene>
<name>A0A917ED65_9HYPH</name>
<proteinExistence type="predicted"/>
<feature type="signal peptide" evidence="1">
    <location>
        <begin position="1"/>
        <end position="21"/>
    </location>
</feature>
<keyword evidence="1" id="KW-0732">Signal</keyword>
<reference evidence="2" key="1">
    <citation type="journal article" date="2014" name="Int. J. Syst. Evol. Microbiol.">
        <title>Complete genome sequence of Corynebacterium casei LMG S-19264T (=DSM 44701T), isolated from a smear-ripened cheese.</title>
        <authorList>
            <consortium name="US DOE Joint Genome Institute (JGI-PGF)"/>
            <person name="Walter F."/>
            <person name="Albersmeier A."/>
            <person name="Kalinowski J."/>
            <person name="Ruckert C."/>
        </authorList>
    </citation>
    <scope>NUCLEOTIDE SEQUENCE</scope>
    <source>
        <strain evidence="2">CGMCC 1.15367</strain>
    </source>
</reference>
<evidence type="ECO:0000313" key="2">
    <source>
        <dbReference type="EMBL" id="GGE22064.1"/>
    </source>
</evidence>
<evidence type="ECO:0000313" key="3">
    <source>
        <dbReference type="Proteomes" id="UP000644699"/>
    </source>
</evidence>
<organism evidence="2 3">
    <name type="scientific">Aureimonas endophytica</name>
    <dbReference type="NCBI Taxonomy" id="2027858"/>
    <lineage>
        <taxon>Bacteria</taxon>
        <taxon>Pseudomonadati</taxon>
        <taxon>Pseudomonadota</taxon>
        <taxon>Alphaproteobacteria</taxon>
        <taxon>Hyphomicrobiales</taxon>
        <taxon>Aurantimonadaceae</taxon>
        <taxon>Aureimonas</taxon>
    </lineage>
</organism>